<feature type="compositionally biased region" description="Polar residues" evidence="1">
    <location>
        <begin position="160"/>
        <end position="174"/>
    </location>
</feature>
<dbReference type="AlphaFoldDB" id="A0AA38CR64"/>
<feature type="region of interest" description="Disordered" evidence="1">
    <location>
        <begin position="132"/>
        <end position="180"/>
    </location>
</feature>
<evidence type="ECO:0000313" key="2">
    <source>
        <dbReference type="EMBL" id="KAH9302242.1"/>
    </source>
</evidence>
<dbReference type="OMA" id="ANAFRIH"/>
<feature type="compositionally biased region" description="Polar residues" evidence="1">
    <location>
        <begin position="215"/>
        <end position="225"/>
    </location>
</feature>
<dbReference type="PANTHER" id="PTHR13384:SF19">
    <property type="entry name" value="G PATCH DOMAIN-CONTAINING PROTEIN 1"/>
    <property type="match status" value="1"/>
</dbReference>
<protein>
    <submittedName>
        <fullName evidence="2">Uncharacterized protein</fullName>
    </submittedName>
</protein>
<feature type="compositionally biased region" description="Basic and acidic residues" evidence="1">
    <location>
        <begin position="239"/>
        <end position="248"/>
    </location>
</feature>
<dbReference type="GO" id="GO:0005634">
    <property type="term" value="C:nucleus"/>
    <property type="evidence" value="ECO:0007669"/>
    <property type="project" value="TreeGrafter"/>
</dbReference>
<sequence>MDSLILISNPVRDLPETSSTTEERSNLTEMQASKSKLEALNANNDEVIDKDESVEVNDAVVKKPVDLYKAIFSDESDTEAEETNEKQLDIQEKSAQGANATLNRLIAGDFLESLGKELGLKVPLALDMSQKGKNVPIDNKEPKHKRSTESAKENDRLMSPNYSVQRASDESPNASFRMYDHPSSLTADQKEANAFRIHEAQSTKDSKYNEEDTFQQRNGKSSYAGKTSRHDALNSGSSDNDRDKDNIKERKRKRESGHREKEKSHSKRHHRRENNSRDDNKSKKRQPAEIPSSICKEEGSKTNFSSKNGKWLTSVHAELCKHLLPGKGIGTEDLVS</sequence>
<accession>A0AA38CR64</accession>
<name>A0AA38CR64_TAXCH</name>
<dbReference type="Proteomes" id="UP000824469">
    <property type="component" value="Unassembled WGS sequence"/>
</dbReference>
<reference evidence="2 3" key="1">
    <citation type="journal article" date="2021" name="Nat. Plants">
        <title>The Taxus genome provides insights into paclitaxel biosynthesis.</title>
        <authorList>
            <person name="Xiong X."/>
            <person name="Gou J."/>
            <person name="Liao Q."/>
            <person name="Li Y."/>
            <person name="Zhou Q."/>
            <person name="Bi G."/>
            <person name="Li C."/>
            <person name="Du R."/>
            <person name="Wang X."/>
            <person name="Sun T."/>
            <person name="Guo L."/>
            <person name="Liang H."/>
            <person name="Lu P."/>
            <person name="Wu Y."/>
            <person name="Zhang Z."/>
            <person name="Ro D.K."/>
            <person name="Shang Y."/>
            <person name="Huang S."/>
            <person name="Yan J."/>
        </authorList>
    </citation>
    <scope>NUCLEOTIDE SEQUENCE [LARGE SCALE GENOMIC DNA]</scope>
    <source>
        <strain evidence="2">Ta-2019</strain>
    </source>
</reference>
<dbReference type="GO" id="GO:0003723">
    <property type="term" value="F:RNA binding"/>
    <property type="evidence" value="ECO:0007669"/>
    <property type="project" value="TreeGrafter"/>
</dbReference>
<feature type="region of interest" description="Disordered" evidence="1">
    <location>
        <begin position="199"/>
        <end position="308"/>
    </location>
</feature>
<keyword evidence="3" id="KW-1185">Reference proteome</keyword>
<organism evidence="2 3">
    <name type="scientific">Taxus chinensis</name>
    <name type="common">Chinese yew</name>
    <name type="synonym">Taxus wallichiana var. chinensis</name>
    <dbReference type="NCBI Taxonomy" id="29808"/>
    <lineage>
        <taxon>Eukaryota</taxon>
        <taxon>Viridiplantae</taxon>
        <taxon>Streptophyta</taxon>
        <taxon>Embryophyta</taxon>
        <taxon>Tracheophyta</taxon>
        <taxon>Spermatophyta</taxon>
        <taxon>Pinopsida</taxon>
        <taxon>Pinidae</taxon>
        <taxon>Conifers II</taxon>
        <taxon>Cupressales</taxon>
        <taxon>Taxaceae</taxon>
        <taxon>Taxus</taxon>
    </lineage>
</organism>
<feature type="compositionally biased region" description="Basic and acidic residues" evidence="1">
    <location>
        <begin position="199"/>
        <end position="210"/>
    </location>
</feature>
<proteinExistence type="predicted"/>
<dbReference type="EMBL" id="JAHRHJ020000009">
    <property type="protein sequence ID" value="KAH9302242.1"/>
    <property type="molecule type" value="Genomic_DNA"/>
</dbReference>
<dbReference type="PANTHER" id="PTHR13384">
    <property type="entry name" value="G PATCH DOMAIN-CONTAINING PROTEIN 1"/>
    <property type="match status" value="1"/>
</dbReference>
<evidence type="ECO:0000256" key="1">
    <source>
        <dbReference type="SAM" id="MobiDB-lite"/>
    </source>
</evidence>
<comment type="caution">
    <text evidence="2">The sequence shown here is derived from an EMBL/GenBank/DDBJ whole genome shotgun (WGS) entry which is preliminary data.</text>
</comment>
<feature type="compositionally biased region" description="Basic and acidic residues" evidence="1">
    <location>
        <begin position="147"/>
        <end position="156"/>
    </location>
</feature>
<gene>
    <name evidence="2" type="ORF">KI387_013825</name>
</gene>
<evidence type="ECO:0000313" key="3">
    <source>
        <dbReference type="Proteomes" id="UP000824469"/>
    </source>
</evidence>
<feature type="region of interest" description="Disordered" evidence="1">
    <location>
        <begin position="1"/>
        <end position="32"/>
    </location>
</feature>